<dbReference type="SUPFAM" id="SSF63829">
    <property type="entry name" value="Calcium-dependent phosphotriesterase"/>
    <property type="match status" value="1"/>
</dbReference>
<evidence type="ECO:0000259" key="5">
    <source>
        <dbReference type="PROSITE" id="PS51194"/>
    </source>
</evidence>
<dbReference type="GO" id="GO:0005524">
    <property type="term" value="F:ATP binding"/>
    <property type="evidence" value="ECO:0007669"/>
    <property type="project" value="UniProtKB-KW"/>
</dbReference>
<gene>
    <name evidence="6" type="ORF">OXD698_LOCUS36056</name>
</gene>
<dbReference type="EMBL" id="CAJOAZ010005796">
    <property type="protein sequence ID" value="CAF4113187.1"/>
    <property type="molecule type" value="Genomic_DNA"/>
</dbReference>
<accession>A0A819VSR8</accession>
<dbReference type="InterPro" id="IPR001650">
    <property type="entry name" value="Helicase_C-like"/>
</dbReference>
<dbReference type="GO" id="GO:0004386">
    <property type="term" value="F:helicase activity"/>
    <property type="evidence" value="ECO:0007669"/>
    <property type="project" value="UniProtKB-KW"/>
</dbReference>
<dbReference type="InterPro" id="IPR011042">
    <property type="entry name" value="6-blade_b-propeller_TolB-like"/>
</dbReference>
<proteinExistence type="predicted"/>
<name>A0A819VSR8_9BILA</name>
<dbReference type="GO" id="GO:0003723">
    <property type="term" value="F:RNA binding"/>
    <property type="evidence" value="ECO:0007669"/>
    <property type="project" value="TreeGrafter"/>
</dbReference>
<dbReference type="AlphaFoldDB" id="A0A819VSR8"/>
<dbReference type="PANTHER" id="PTHR18934">
    <property type="entry name" value="ATP-DEPENDENT RNA HELICASE"/>
    <property type="match status" value="1"/>
</dbReference>
<evidence type="ECO:0000313" key="6">
    <source>
        <dbReference type="EMBL" id="CAF4113187.1"/>
    </source>
</evidence>
<dbReference type="Gene3D" id="2.120.10.30">
    <property type="entry name" value="TolB, C-terminal domain"/>
    <property type="match status" value="1"/>
</dbReference>
<sequence>MPTGGTTMDDKGFIYLMDLERQAIWQQDINNNGSWKLIVQDERIIWGDASDVSADGYLYVPMSQNNRIPSFNNGTNQVERPFKIYKIKINSASSIIILNMILFLMNLCKKRKRHDQILCFISSVMEVDQCCRLIDEISRATIVAYPLVQSQHPNVQQENIEHGTVFFSTTVAETSLTFPSFKYVVDTGMINTPIYDIESKRTILKEVRAAQSTIKQRLGRLGRTQSGEYYSVYSFKVDDLLYPNPQICQSDLMNNEFSLRKSPLQKGLDYMKTFLPAKLSQQSIDTTIQQLKQLEFKKVEEKLTNEQLEYLNAYYMIEKVPRPHQLQLICIEWNINTFYFFFDLEDWFFGRWMAKQERKQRLRFAA</sequence>
<keyword evidence="2" id="KW-0378">Hydrolase</keyword>
<dbReference type="Proteomes" id="UP000663844">
    <property type="component" value="Unassembled WGS sequence"/>
</dbReference>
<evidence type="ECO:0000313" key="7">
    <source>
        <dbReference type="Proteomes" id="UP000663844"/>
    </source>
</evidence>
<keyword evidence="3" id="KW-0347">Helicase</keyword>
<evidence type="ECO:0000256" key="4">
    <source>
        <dbReference type="ARBA" id="ARBA00022840"/>
    </source>
</evidence>
<evidence type="ECO:0000256" key="2">
    <source>
        <dbReference type="ARBA" id="ARBA00022801"/>
    </source>
</evidence>
<feature type="domain" description="Helicase C-terminal" evidence="5">
    <location>
        <begin position="100"/>
        <end position="268"/>
    </location>
</feature>
<evidence type="ECO:0000256" key="3">
    <source>
        <dbReference type="ARBA" id="ARBA00022806"/>
    </source>
</evidence>
<organism evidence="6 7">
    <name type="scientific">Adineta steineri</name>
    <dbReference type="NCBI Taxonomy" id="433720"/>
    <lineage>
        <taxon>Eukaryota</taxon>
        <taxon>Metazoa</taxon>
        <taxon>Spiralia</taxon>
        <taxon>Gnathifera</taxon>
        <taxon>Rotifera</taxon>
        <taxon>Eurotatoria</taxon>
        <taxon>Bdelloidea</taxon>
        <taxon>Adinetida</taxon>
        <taxon>Adinetidae</taxon>
        <taxon>Adineta</taxon>
    </lineage>
</organism>
<dbReference type="Pfam" id="PF00271">
    <property type="entry name" value="Helicase_C"/>
    <property type="match status" value="1"/>
</dbReference>
<dbReference type="PANTHER" id="PTHR18934:SF99">
    <property type="entry name" value="ATP-DEPENDENT RNA HELICASE DHX37-RELATED"/>
    <property type="match status" value="1"/>
</dbReference>
<dbReference type="InterPro" id="IPR027417">
    <property type="entry name" value="P-loop_NTPase"/>
</dbReference>
<dbReference type="Gene3D" id="3.40.50.300">
    <property type="entry name" value="P-loop containing nucleotide triphosphate hydrolases"/>
    <property type="match status" value="1"/>
</dbReference>
<keyword evidence="4" id="KW-0067">ATP-binding</keyword>
<reference evidence="6" key="1">
    <citation type="submission" date="2021-02" db="EMBL/GenBank/DDBJ databases">
        <authorList>
            <person name="Nowell W R."/>
        </authorList>
    </citation>
    <scope>NUCLEOTIDE SEQUENCE</scope>
</reference>
<dbReference type="PROSITE" id="PS51194">
    <property type="entry name" value="HELICASE_CTER"/>
    <property type="match status" value="1"/>
</dbReference>
<keyword evidence="1" id="KW-0547">Nucleotide-binding</keyword>
<dbReference type="GO" id="GO:0016787">
    <property type="term" value="F:hydrolase activity"/>
    <property type="evidence" value="ECO:0007669"/>
    <property type="project" value="UniProtKB-KW"/>
</dbReference>
<evidence type="ECO:0000256" key="1">
    <source>
        <dbReference type="ARBA" id="ARBA00022741"/>
    </source>
</evidence>
<protein>
    <recommendedName>
        <fullName evidence="5">Helicase C-terminal domain-containing protein</fullName>
    </recommendedName>
</protein>
<comment type="caution">
    <text evidence="6">The sequence shown here is derived from an EMBL/GenBank/DDBJ whole genome shotgun (WGS) entry which is preliminary data.</text>
</comment>
<dbReference type="SUPFAM" id="SSF52540">
    <property type="entry name" value="P-loop containing nucleoside triphosphate hydrolases"/>
    <property type="match status" value="1"/>
</dbReference>